<dbReference type="RefSeq" id="WP_194095693.1">
    <property type="nucleotide sequence ID" value="NZ_JADFTZ010000003.1"/>
</dbReference>
<keyword evidence="1" id="KW-0732">Signal</keyword>
<reference evidence="2 3" key="1">
    <citation type="submission" date="2020-10" db="EMBL/GenBank/DDBJ databases">
        <title>The genome sequence of Flavobacterium aquaticum 1Y8A.</title>
        <authorList>
            <person name="Liu Y."/>
        </authorList>
    </citation>
    <scope>NUCLEOTIDE SEQUENCE [LARGE SCALE GENOMIC DNA]</scope>
    <source>
        <strain evidence="2 3">1Y8A</strain>
    </source>
</reference>
<keyword evidence="3" id="KW-1185">Reference proteome</keyword>
<evidence type="ECO:0000313" key="2">
    <source>
        <dbReference type="EMBL" id="MBE9576722.1"/>
    </source>
</evidence>
<dbReference type="EMBL" id="JADFTZ010000003">
    <property type="protein sequence ID" value="MBE9576722.1"/>
    <property type="molecule type" value="Genomic_DNA"/>
</dbReference>
<sequence>MKTKIQLLILLLFSINSFAHKDKFVLENYGNVKVYMRTGFNYSDLDKIKIIGKLSEKLSKNLNYKDTILIEYIQDYTNVLTDDLYLLEYNNSNFKLVNGLEETNSLQTNNTGLSVRIYANKIKILDILKFVEYLIYNKEETNNYLTKREIKLNNYEDKQVLETLIYEATDKSLIEKIISKESILIKNLINEKFVVKSEEYYGIEIYWKNDKFIFEYKLFDEDQYQLHELKDYYYCIPVNINEILVFTDESSFYFINGNKEKNIKLNKIKNGNNVPIGIIDLDNKILIFDFYNRGNINIFLKNKNKVISKFN</sequence>
<gene>
    <name evidence="2" type="ORF">IM755_08385</name>
</gene>
<feature type="chain" id="PRO_5046466196" evidence="1">
    <location>
        <begin position="20"/>
        <end position="311"/>
    </location>
</feature>
<proteinExistence type="predicted"/>
<feature type="signal peptide" evidence="1">
    <location>
        <begin position="1"/>
        <end position="19"/>
    </location>
</feature>
<evidence type="ECO:0000313" key="3">
    <source>
        <dbReference type="Proteomes" id="UP000656274"/>
    </source>
</evidence>
<comment type="caution">
    <text evidence="2">The sequence shown here is derived from an EMBL/GenBank/DDBJ whole genome shotgun (WGS) entry which is preliminary data.</text>
</comment>
<name>A0ABR9WS17_9FLAO</name>
<dbReference type="Proteomes" id="UP000656274">
    <property type="component" value="Unassembled WGS sequence"/>
</dbReference>
<evidence type="ECO:0000256" key="1">
    <source>
        <dbReference type="SAM" id="SignalP"/>
    </source>
</evidence>
<accession>A0ABR9WS17</accession>
<organism evidence="2 3">
    <name type="scientific">Flavobacterium proteolyticum</name>
    <dbReference type="NCBI Taxonomy" id="2911683"/>
    <lineage>
        <taxon>Bacteria</taxon>
        <taxon>Pseudomonadati</taxon>
        <taxon>Bacteroidota</taxon>
        <taxon>Flavobacteriia</taxon>
        <taxon>Flavobacteriales</taxon>
        <taxon>Flavobacteriaceae</taxon>
        <taxon>Flavobacterium</taxon>
    </lineage>
</organism>
<protein>
    <submittedName>
        <fullName evidence="2">Uncharacterized protein</fullName>
    </submittedName>
</protein>